<accession>A0A3Q9G2L1</accession>
<evidence type="ECO:0000256" key="1">
    <source>
        <dbReference type="ARBA" id="ARBA00022676"/>
    </source>
</evidence>
<dbReference type="OrthoDB" id="9802525at2"/>
<proteinExistence type="predicted"/>
<evidence type="ECO:0000256" key="2">
    <source>
        <dbReference type="ARBA" id="ARBA00022679"/>
    </source>
</evidence>
<name>A0A3Q9G2L1_9ACTO</name>
<evidence type="ECO:0000313" key="6">
    <source>
        <dbReference type="Proteomes" id="UP000280344"/>
    </source>
</evidence>
<sequence>MTERRTRVLLLASTFPAEPGDGTPEFVGDLAVELAKTMDVRILVPSVPDAPTRSTYRGVDIYRFRFFPRRWEDLADGAILENIRGRRIRALQIVPFFVSEIYNVARHIRSFKPDVIHAFWIIPQGLSAFVVNRKIPVLLTTLGGDLYALVDTPLRGLITRIVKHAKHTTVMNAQMKGEVERLGIDSSAVSVEPMGADLSGIVPHDVRETDTVEILFVGRLVEKKGLRHLIAALKNVETNYRLTVIGHGPSKRNSSNWRMACPSRSLARNQRLNCVPAIRLPT</sequence>
<dbReference type="InterPro" id="IPR028098">
    <property type="entry name" value="Glyco_trans_4-like_N"/>
</dbReference>
<dbReference type="Gene3D" id="3.40.50.2000">
    <property type="entry name" value="Glycogen Phosphorylase B"/>
    <property type="match status" value="2"/>
</dbReference>
<dbReference type="PANTHER" id="PTHR45947:SF3">
    <property type="entry name" value="SULFOQUINOVOSYL TRANSFERASE SQD2"/>
    <property type="match status" value="1"/>
</dbReference>
<keyword evidence="2" id="KW-0808">Transferase</keyword>
<dbReference type="KEGG" id="flh:EJ997_00245"/>
<feature type="domain" description="Glycosyl transferase family 1" evidence="3">
    <location>
        <begin position="209"/>
        <end position="257"/>
    </location>
</feature>
<dbReference type="InterPro" id="IPR001296">
    <property type="entry name" value="Glyco_trans_1"/>
</dbReference>
<feature type="domain" description="Glycosyltransferase subfamily 4-like N-terminal" evidence="4">
    <location>
        <begin position="22"/>
        <end position="193"/>
    </location>
</feature>
<dbReference type="EMBL" id="CP034593">
    <property type="protein sequence ID" value="AZQ75986.1"/>
    <property type="molecule type" value="Genomic_DNA"/>
</dbReference>
<keyword evidence="1" id="KW-0328">Glycosyltransferase</keyword>
<keyword evidence="6" id="KW-1185">Reference proteome</keyword>
<dbReference type="InterPro" id="IPR050194">
    <property type="entry name" value="Glycosyltransferase_grp1"/>
</dbReference>
<evidence type="ECO:0000259" key="3">
    <source>
        <dbReference type="Pfam" id="PF00534"/>
    </source>
</evidence>
<reference evidence="5 6" key="1">
    <citation type="submission" date="2018-12" db="EMBL/GenBank/DDBJ databases">
        <title>Complete genome sequence of Flaviflexus sp. H23T48.</title>
        <authorList>
            <person name="Bae J.-W."/>
            <person name="Lee J.-Y."/>
        </authorList>
    </citation>
    <scope>NUCLEOTIDE SEQUENCE [LARGE SCALE GENOMIC DNA]</scope>
    <source>
        <strain evidence="5 6">H23T48</strain>
    </source>
</reference>
<dbReference type="SUPFAM" id="SSF53756">
    <property type="entry name" value="UDP-Glycosyltransferase/glycogen phosphorylase"/>
    <property type="match status" value="1"/>
</dbReference>
<evidence type="ECO:0000313" key="5">
    <source>
        <dbReference type="EMBL" id="AZQ75986.1"/>
    </source>
</evidence>
<dbReference type="Proteomes" id="UP000280344">
    <property type="component" value="Chromosome"/>
</dbReference>
<dbReference type="GO" id="GO:0016757">
    <property type="term" value="F:glycosyltransferase activity"/>
    <property type="evidence" value="ECO:0007669"/>
    <property type="project" value="UniProtKB-KW"/>
</dbReference>
<dbReference type="Pfam" id="PF13579">
    <property type="entry name" value="Glyco_trans_4_4"/>
    <property type="match status" value="1"/>
</dbReference>
<organism evidence="5 6">
    <name type="scientific">Flaviflexus ciconiae</name>
    <dbReference type="NCBI Taxonomy" id="2496867"/>
    <lineage>
        <taxon>Bacteria</taxon>
        <taxon>Bacillati</taxon>
        <taxon>Actinomycetota</taxon>
        <taxon>Actinomycetes</taxon>
        <taxon>Actinomycetales</taxon>
        <taxon>Actinomycetaceae</taxon>
        <taxon>Flaviflexus</taxon>
    </lineage>
</organism>
<dbReference type="AlphaFoldDB" id="A0A3Q9G2L1"/>
<dbReference type="GO" id="GO:1901137">
    <property type="term" value="P:carbohydrate derivative biosynthetic process"/>
    <property type="evidence" value="ECO:0007669"/>
    <property type="project" value="UniProtKB-ARBA"/>
</dbReference>
<protein>
    <submittedName>
        <fullName evidence="5">Uncharacterized protein</fullName>
    </submittedName>
</protein>
<evidence type="ECO:0000259" key="4">
    <source>
        <dbReference type="Pfam" id="PF13579"/>
    </source>
</evidence>
<dbReference type="PANTHER" id="PTHR45947">
    <property type="entry name" value="SULFOQUINOVOSYL TRANSFERASE SQD2"/>
    <property type="match status" value="1"/>
</dbReference>
<gene>
    <name evidence="5" type="ORF">EJ997_00245</name>
</gene>
<dbReference type="Pfam" id="PF00534">
    <property type="entry name" value="Glycos_transf_1"/>
    <property type="match status" value="1"/>
</dbReference>